<dbReference type="AlphaFoldDB" id="A0A0G1BIZ9"/>
<name>A0A0G1BIZ9_9BACT</name>
<gene>
    <name evidence="2" type="ORF">UV42_C0001G0004</name>
</gene>
<feature type="transmembrane region" description="Helical" evidence="1">
    <location>
        <begin position="250"/>
        <end position="268"/>
    </location>
</feature>
<dbReference type="Pfam" id="PF06691">
    <property type="entry name" value="DUF1189"/>
    <property type="match status" value="1"/>
</dbReference>
<accession>A0A0G1BIZ9</accession>
<keyword evidence="1" id="KW-0812">Transmembrane</keyword>
<proteinExistence type="predicted"/>
<comment type="caution">
    <text evidence="2">The sequence shown here is derived from an EMBL/GenBank/DDBJ whole genome shotgun (WGS) entry which is preliminary data.</text>
</comment>
<evidence type="ECO:0000256" key="1">
    <source>
        <dbReference type="SAM" id="Phobius"/>
    </source>
</evidence>
<protein>
    <recommendedName>
        <fullName evidence="4">DUF1189 domain-containing protein</fullName>
    </recommendedName>
</protein>
<dbReference type="InterPro" id="IPR009574">
    <property type="entry name" value="DUF1189"/>
</dbReference>
<feature type="transmembrane region" description="Helical" evidence="1">
    <location>
        <begin position="31"/>
        <end position="51"/>
    </location>
</feature>
<evidence type="ECO:0008006" key="4">
    <source>
        <dbReference type="Google" id="ProtNLM"/>
    </source>
</evidence>
<organism evidence="2 3">
    <name type="scientific">Candidatus Magasanikbacteria bacterium GW2011_GWE2_42_7</name>
    <dbReference type="NCBI Taxonomy" id="1619052"/>
    <lineage>
        <taxon>Bacteria</taxon>
        <taxon>Candidatus Magasanikiibacteriota</taxon>
    </lineage>
</organism>
<keyword evidence="1" id="KW-0472">Membrane</keyword>
<evidence type="ECO:0000313" key="2">
    <source>
        <dbReference type="EMBL" id="KKS73189.1"/>
    </source>
</evidence>
<feature type="transmembrane region" description="Helical" evidence="1">
    <location>
        <begin position="223"/>
        <end position="244"/>
    </location>
</feature>
<evidence type="ECO:0000313" key="3">
    <source>
        <dbReference type="Proteomes" id="UP000033867"/>
    </source>
</evidence>
<feature type="transmembrane region" description="Helical" evidence="1">
    <location>
        <begin position="169"/>
        <end position="188"/>
    </location>
</feature>
<dbReference type="Proteomes" id="UP000033867">
    <property type="component" value="Unassembled WGS sequence"/>
</dbReference>
<dbReference type="EMBL" id="LCEK01000001">
    <property type="protein sequence ID" value="KKS73189.1"/>
    <property type="molecule type" value="Genomic_DNA"/>
</dbReference>
<sequence length="290" mass="32874">MKFLKHIATAFYKSCYDVTWLASNREKLGSALAYFFIFFFLVVVIGGYLFVRDLPSQALVYWNEVTENAPDVAVSVQDGTLSISGLEQPYRQIFESTEGDAMLLYVDTVTTSSVSIEDARGDVVDEIPTLVLTSKLIKVYDQDLKNVQTEYIKNVPSFSVTRQQVSDKLTTFFQGAMPWILLAIALVITGFLGMWKLFFLGIMSWLVYVVARADKKPITYWQVFTIGVYALTVPTIVQLIMLLMVFPVPYVYSIILLGFMFGALFYGMKKMPQQPPMSDIQLPKSPQEKK</sequence>
<reference evidence="2 3" key="1">
    <citation type="journal article" date="2015" name="Nature">
        <title>rRNA introns, odd ribosomes, and small enigmatic genomes across a large radiation of phyla.</title>
        <authorList>
            <person name="Brown C.T."/>
            <person name="Hug L.A."/>
            <person name="Thomas B.C."/>
            <person name="Sharon I."/>
            <person name="Castelle C.J."/>
            <person name="Singh A."/>
            <person name="Wilkins M.J."/>
            <person name="Williams K.H."/>
            <person name="Banfield J.F."/>
        </authorList>
    </citation>
    <scope>NUCLEOTIDE SEQUENCE [LARGE SCALE GENOMIC DNA]</scope>
</reference>
<keyword evidence="1" id="KW-1133">Transmembrane helix</keyword>